<dbReference type="CDD" id="cd07187">
    <property type="entry name" value="YvcK_like"/>
    <property type="match status" value="1"/>
</dbReference>
<dbReference type="PANTHER" id="PTHR30135">
    <property type="entry name" value="UNCHARACTERIZED PROTEIN YVCK-RELATED"/>
    <property type="match status" value="1"/>
</dbReference>
<name>A0A7T4A8R4_AERJA</name>
<dbReference type="Gene3D" id="3.40.50.10680">
    <property type="entry name" value="CofD-like domains"/>
    <property type="match status" value="1"/>
</dbReference>
<proteinExistence type="inferred from homology"/>
<dbReference type="GeneID" id="69553186"/>
<sequence>MWQKNINDFERVVAIGGGHGMGRVLSSLSFLGQRLTGIVTTTDDGGSTGRLRKSQDCIAWGDLRNCLNQLVTDPSIGSMLFEYRFAGRGELAGHNLGNLMLLALDNLCVRPLDAIKLISDMLKIESQLLPMSEFPTDLCANMECGTRILGEVSIDQLASPPLSLGLMPEVQATREAVQALQQADMVILGPGSFLTSIMPPLLLAEIAQAINESYAMVVFICNLVAEKGPAGQLDLKSQCRWLESRIGQGRIDAILAPSETGEAGEWQGKLIEAELGESELPHRHDRLKLKLALDRVIQHLLNAR</sequence>
<protein>
    <recommendedName>
        <fullName evidence="2">Putative gluconeogenesis factor</fullName>
    </recommendedName>
</protein>
<dbReference type="InterPro" id="IPR038136">
    <property type="entry name" value="CofD-like_dom_sf"/>
</dbReference>
<evidence type="ECO:0000256" key="2">
    <source>
        <dbReference type="HAMAP-Rule" id="MF_00973"/>
    </source>
</evidence>
<reference evidence="3 4" key="1">
    <citation type="submission" date="2020-12" db="EMBL/GenBank/DDBJ databases">
        <title>FDA dAtabase for Regulatory Grade micrObial Sequences (FDA-ARGOS): Supporting development and validation of Infectious Disease Dx tests.</title>
        <authorList>
            <person name="Sproer C."/>
            <person name="Gronow S."/>
            <person name="Severitt S."/>
            <person name="Schroder I."/>
            <person name="Tallon L."/>
            <person name="Sadzewicz L."/>
            <person name="Zhao X."/>
            <person name="Boylan J."/>
            <person name="Ott S."/>
            <person name="Bowen H."/>
            <person name="Vavikolanu K."/>
            <person name="Mehta A."/>
            <person name="Aluvathingal J."/>
            <person name="Nadendla S."/>
            <person name="Lowell S."/>
            <person name="Myers T."/>
            <person name="Yan Y."/>
            <person name="Sichtig H."/>
        </authorList>
    </citation>
    <scope>NUCLEOTIDE SEQUENCE [LARGE SCALE GENOMIC DNA]</scope>
    <source>
        <strain evidence="3 4">FDAARGOS_986</strain>
    </source>
</reference>
<dbReference type="Pfam" id="PF01933">
    <property type="entry name" value="CofD"/>
    <property type="match status" value="1"/>
</dbReference>
<comment type="similarity">
    <text evidence="2">Belongs to the gluconeogenesis factor family.</text>
</comment>
<organism evidence="3 4">
    <name type="scientific">Aeromonas jandaei</name>
    <dbReference type="NCBI Taxonomy" id="650"/>
    <lineage>
        <taxon>Bacteria</taxon>
        <taxon>Pseudomonadati</taxon>
        <taxon>Pseudomonadota</taxon>
        <taxon>Gammaproteobacteria</taxon>
        <taxon>Aeromonadales</taxon>
        <taxon>Aeromonadaceae</taxon>
        <taxon>Aeromonas</taxon>
    </lineage>
</organism>
<gene>
    <name evidence="3" type="primary">yvcK</name>
    <name evidence="3" type="ORF">I6H43_17890</name>
</gene>
<dbReference type="RefSeq" id="WP_042031392.1">
    <property type="nucleotide sequence ID" value="NZ_CAWMFX010000027.1"/>
</dbReference>
<dbReference type="PANTHER" id="PTHR30135:SF3">
    <property type="entry name" value="GLUCONEOGENESIS FACTOR-RELATED"/>
    <property type="match status" value="1"/>
</dbReference>
<dbReference type="HAMAP" id="MF_00973">
    <property type="entry name" value="Gluconeogen_factor"/>
    <property type="match status" value="1"/>
</dbReference>
<comment type="subcellular location">
    <subcellularLocation>
        <location evidence="2">Cytoplasm</location>
    </subcellularLocation>
</comment>
<dbReference type="SUPFAM" id="SSF142338">
    <property type="entry name" value="CofD-like"/>
    <property type="match status" value="1"/>
</dbReference>
<dbReference type="InterPro" id="IPR002882">
    <property type="entry name" value="CofD"/>
</dbReference>
<dbReference type="Proteomes" id="UP000595481">
    <property type="component" value="Chromosome"/>
</dbReference>
<evidence type="ECO:0000256" key="1">
    <source>
        <dbReference type="ARBA" id="ARBA00022490"/>
    </source>
</evidence>
<comment type="function">
    <text evidence="2">Required for morphogenesis under gluconeogenic growth conditions.</text>
</comment>
<dbReference type="InterPro" id="IPR010119">
    <property type="entry name" value="Gluconeogen_factor"/>
</dbReference>
<dbReference type="EMBL" id="CP066092">
    <property type="protein sequence ID" value="QQB19368.1"/>
    <property type="molecule type" value="Genomic_DNA"/>
</dbReference>
<keyword evidence="4" id="KW-1185">Reference proteome</keyword>
<accession>A0A7T4A8R4</accession>
<keyword evidence="1 2" id="KW-0963">Cytoplasm</keyword>
<evidence type="ECO:0000313" key="3">
    <source>
        <dbReference type="EMBL" id="QQB19368.1"/>
    </source>
</evidence>
<dbReference type="NCBIfam" id="TIGR01826">
    <property type="entry name" value="CofD_related"/>
    <property type="match status" value="1"/>
</dbReference>
<evidence type="ECO:0000313" key="4">
    <source>
        <dbReference type="Proteomes" id="UP000595481"/>
    </source>
</evidence>